<keyword evidence="1" id="KW-0812">Transmembrane</keyword>
<feature type="transmembrane region" description="Helical" evidence="1">
    <location>
        <begin position="27"/>
        <end position="48"/>
    </location>
</feature>
<sequence>MAPAPKLMARTVFEKRDEIAGFDIPPLVIVLLCMVASGILLVMCYGVARFAFPDETQGPKEASAAQLDYMREVRARNLDGLMADGAHARYLEKRGDVQR</sequence>
<evidence type="ECO:0000313" key="3">
    <source>
        <dbReference type="Proteomes" id="UP000800035"/>
    </source>
</evidence>
<dbReference type="EMBL" id="ML977012">
    <property type="protein sequence ID" value="KAF1952188.1"/>
    <property type="molecule type" value="Genomic_DNA"/>
</dbReference>
<dbReference type="AlphaFoldDB" id="A0A6A5TIJ2"/>
<keyword evidence="1" id="KW-1133">Transmembrane helix</keyword>
<keyword evidence="3" id="KW-1185">Reference proteome</keyword>
<proteinExistence type="predicted"/>
<accession>A0A6A5TIJ2</accession>
<dbReference type="OrthoDB" id="3641893at2759"/>
<protein>
    <submittedName>
        <fullName evidence="2">Uncharacterized protein</fullName>
    </submittedName>
</protein>
<dbReference type="Proteomes" id="UP000800035">
    <property type="component" value="Unassembled WGS sequence"/>
</dbReference>
<name>A0A6A5TIJ2_9PLEO</name>
<reference evidence="2" key="1">
    <citation type="journal article" date="2020" name="Stud. Mycol.">
        <title>101 Dothideomycetes genomes: a test case for predicting lifestyles and emergence of pathogens.</title>
        <authorList>
            <person name="Haridas S."/>
            <person name="Albert R."/>
            <person name="Binder M."/>
            <person name="Bloem J."/>
            <person name="Labutti K."/>
            <person name="Salamov A."/>
            <person name="Andreopoulos B."/>
            <person name="Baker S."/>
            <person name="Barry K."/>
            <person name="Bills G."/>
            <person name="Bluhm B."/>
            <person name="Cannon C."/>
            <person name="Castanera R."/>
            <person name="Culley D."/>
            <person name="Daum C."/>
            <person name="Ezra D."/>
            <person name="Gonzalez J."/>
            <person name="Henrissat B."/>
            <person name="Kuo A."/>
            <person name="Liang C."/>
            <person name="Lipzen A."/>
            <person name="Lutzoni F."/>
            <person name="Magnuson J."/>
            <person name="Mondo S."/>
            <person name="Nolan M."/>
            <person name="Ohm R."/>
            <person name="Pangilinan J."/>
            <person name="Park H.-J."/>
            <person name="Ramirez L."/>
            <person name="Alfaro M."/>
            <person name="Sun H."/>
            <person name="Tritt A."/>
            <person name="Yoshinaga Y."/>
            <person name="Zwiers L.-H."/>
            <person name="Turgeon B."/>
            <person name="Goodwin S."/>
            <person name="Spatafora J."/>
            <person name="Crous P."/>
            <person name="Grigoriev I."/>
        </authorList>
    </citation>
    <scope>NUCLEOTIDE SEQUENCE</scope>
    <source>
        <strain evidence="2">CBS 675.92</strain>
    </source>
</reference>
<evidence type="ECO:0000313" key="2">
    <source>
        <dbReference type="EMBL" id="KAF1952188.1"/>
    </source>
</evidence>
<gene>
    <name evidence="2" type="ORF">CC80DRAFT_495530</name>
</gene>
<keyword evidence="1" id="KW-0472">Membrane</keyword>
<organism evidence="2 3">
    <name type="scientific">Byssothecium circinans</name>
    <dbReference type="NCBI Taxonomy" id="147558"/>
    <lineage>
        <taxon>Eukaryota</taxon>
        <taxon>Fungi</taxon>
        <taxon>Dikarya</taxon>
        <taxon>Ascomycota</taxon>
        <taxon>Pezizomycotina</taxon>
        <taxon>Dothideomycetes</taxon>
        <taxon>Pleosporomycetidae</taxon>
        <taxon>Pleosporales</taxon>
        <taxon>Massarineae</taxon>
        <taxon>Massarinaceae</taxon>
        <taxon>Byssothecium</taxon>
    </lineage>
</organism>
<evidence type="ECO:0000256" key="1">
    <source>
        <dbReference type="SAM" id="Phobius"/>
    </source>
</evidence>